<gene>
    <name evidence="2" type="ORF">AADG42_00870</name>
</gene>
<keyword evidence="3" id="KW-1185">Reference proteome</keyword>
<dbReference type="RefSeq" id="WP_425307352.1">
    <property type="nucleotide sequence ID" value="NZ_CP154795.1"/>
</dbReference>
<evidence type="ECO:0000313" key="2">
    <source>
        <dbReference type="EMBL" id="XAN05918.1"/>
    </source>
</evidence>
<dbReference type="Proteomes" id="UP001442841">
    <property type="component" value="Chromosome"/>
</dbReference>
<dbReference type="InterPro" id="IPR029068">
    <property type="entry name" value="Glyas_Bleomycin-R_OHBP_Dase"/>
</dbReference>
<evidence type="ECO:0000259" key="1">
    <source>
        <dbReference type="Pfam" id="PF06983"/>
    </source>
</evidence>
<dbReference type="InterPro" id="IPR028973">
    <property type="entry name" value="PhnB-like"/>
</dbReference>
<accession>A0ABZ3FIT9</accession>
<dbReference type="PANTHER" id="PTHR33990">
    <property type="entry name" value="PROTEIN YJDN-RELATED"/>
    <property type="match status" value="1"/>
</dbReference>
<dbReference type="SUPFAM" id="SSF54593">
    <property type="entry name" value="Glyoxalase/Bleomycin resistance protein/Dihydroxybiphenyl dioxygenase"/>
    <property type="match status" value="1"/>
</dbReference>
<name>A0ABZ3FIT9_9ACTN</name>
<sequence length="134" mass="14590">MAQQLNPYITFNGNCAEAMEFYATALGGTVQIMTFRDSGMDADGVMHSNVETPTGFHIFASDTMEGMPEVVVGNNIQLSLSGDDDAALRGYWDALVDGGQPIVPLEKQMWGDVYGQLVDRFGIRWHVNIGGQQA</sequence>
<feature type="domain" description="PhnB-like" evidence="1">
    <location>
        <begin position="4"/>
        <end position="127"/>
    </location>
</feature>
<dbReference type="Pfam" id="PF06983">
    <property type="entry name" value="3-dmu-9_3-mt"/>
    <property type="match status" value="1"/>
</dbReference>
<dbReference type="Gene3D" id="3.10.180.10">
    <property type="entry name" value="2,3-Dihydroxybiphenyl 1,2-Dioxygenase, domain 1"/>
    <property type="match status" value="1"/>
</dbReference>
<dbReference type="PANTHER" id="PTHR33990:SF1">
    <property type="entry name" value="PROTEIN YJDN"/>
    <property type="match status" value="1"/>
</dbReference>
<dbReference type="EMBL" id="CP154795">
    <property type="protein sequence ID" value="XAN05918.1"/>
    <property type="molecule type" value="Genomic_DNA"/>
</dbReference>
<protein>
    <submittedName>
        <fullName evidence="2">VOC family protein</fullName>
    </submittedName>
</protein>
<organism evidence="2 3">
    <name type="scientific">Ammonicoccus fulvus</name>
    <dbReference type="NCBI Taxonomy" id="3138240"/>
    <lineage>
        <taxon>Bacteria</taxon>
        <taxon>Bacillati</taxon>
        <taxon>Actinomycetota</taxon>
        <taxon>Actinomycetes</taxon>
        <taxon>Propionibacteriales</taxon>
        <taxon>Propionibacteriaceae</taxon>
        <taxon>Ammonicoccus</taxon>
    </lineage>
</organism>
<evidence type="ECO:0000313" key="3">
    <source>
        <dbReference type="Proteomes" id="UP001442841"/>
    </source>
</evidence>
<reference evidence="2 3" key="1">
    <citation type="submission" date="2024-04" db="EMBL/GenBank/DDBJ databases">
        <title>Isolation of an actinomycete strain from pig manure.</title>
        <authorList>
            <person name="Gong T."/>
            <person name="Yu Z."/>
            <person name="An M."/>
            <person name="Wei C."/>
            <person name="Yang W."/>
            <person name="Liu L."/>
        </authorList>
    </citation>
    <scope>NUCLEOTIDE SEQUENCE [LARGE SCALE GENOMIC DNA]</scope>
    <source>
        <strain evidence="2 3">ZF39</strain>
    </source>
</reference>
<dbReference type="CDD" id="cd06588">
    <property type="entry name" value="PhnB_like"/>
    <property type="match status" value="1"/>
</dbReference>
<proteinExistence type="predicted"/>